<organism evidence="2 3">
    <name type="scientific">Winogradskya consettensis</name>
    <dbReference type="NCBI Taxonomy" id="113560"/>
    <lineage>
        <taxon>Bacteria</taxon>
        <taxon>Bacillati</taxon>
        <taxon>Actinomycetota</taxon>
        <taxon>Actinomycetes</taxon>
        <taxon>Micromonosporales</taxon>
        <taxon>Micromonosporaceae</taxon>
        <taxon>Winogradskya</taxon>
    </lineage>
</organism>
<evidence type="ECO:0000313" key="3">
    <source>
        <dbReference type="Proteomes" id="UP000680865"/>
    </source>
</evidence>
<sequence length="152" mass="16116">MSAYTGVVDQVVAFLNTLDVRSFGSHEGGDVLGSWLGEADRDGLAEGLRGALRDALSEGAEPALAAFPLRLVPDTAGGLRLAAQSPVPALVPIVETVANAVVTGAWARIKLCAAPECRWAFHDVSRNGGSRWCSMAVCGNRHKTRAYRQRQS</sequence>
<name>A0A919SYV6_9ACTN</name>
<evidence type="ECO:0000313" key="2">
    <source>
        <dbReference type="EMBL" id="GIM79892.1"/>
    </source>
</evidence>
<dbReference type="PANTHER" id="PTHR35525">
    <property type="entry name" value="BLL6575 PROTEIN"/>
    <property type="match status" value="1"/>
</dbReference>
<dbReference type="InterPro" id="IPR023286">
    <property type="entry name" value="ABATE_dom_sf"/>
</dbReference>
<dbReference type="Proteomes" id="UP000680865">
    <property type="component" value="Unassembled WGS sequence"/>
</dbReference>
<gene>
    <name evidence="2" type="ORF">Aco04nite_67850</name>
</gene>
<comment type="caution">
    <text evidence="2">The sequence shown here is derived from an EMBL/GenBank/DDBJ whole genome shotgun (WGS) entry which is preliminary data.</text>
</comment>
<evidence type="ECO:0000259" key="1">
    <source>
        <dbReference type="Pfam" id="PF11706"/>
    </source>
</evidence>
<dbReference type="AlphaFoldDB" id="A0A919SYV6"/>
<dbReference type="Pfam" id="PF11706">
    <property type="entry name" value="zf-CGNR"/>
    <property type="match status" value="1"/>
</dbReference>
<reference evidence="2" key="1">
    <citation type="submission" date="2021-03" db="EMBL/GenBank/DDBJ databases">
        <title>Whole genome shotgun sequence of Actinoplanes consettensis NBRC 14913.</title>
        <authorList>
            <person name="Komaki H."/>
            <person name="Tamura T."/>
        </authorList>
    </citation>
    <scope>NUCLEOTIDE SEQUENCE</scope>
    <source>
        <strain evidence="2">NBRC 14913</strain>
    </source>
</reference>
<dbReference type="SUPFAM" id="SSF160904">
    <property type="entry name" value="Jann2411-like"/>
    <property type="match status" value="1"/>
</dbReference>
<dbReference type="PANTHER" id="PTHR35525:SF3">
    <property type="entry name" value="BLL6575 PROTEIN"/>
    <property type="match status" value="1"/>
</dbReference>
<dbReference type="Gene3D" id="1.10.3300.10">
    <property type="entry name" value="Jann2411-like domain"/>
    <property type="match status" value="1"/>
</dbReference>
<protein>
    <recommendedName>
        <fullName evidence="1">Zinc finger CGNR domain-containing protein</fullName>
    </recommendedName>
</protein>
<keyword evidence="3" id="KW-1185">Reference proteome</keyword>
<dbReference type="InterPro" id="IPR021005">
    <property type="entry name" value="Znf_CGNR"/>
</dbReference>
<dbReference type="EMBL" id="BOQP01000040">
    <property type="protein sequence ID" value="GIM79892.1"/>
    <property type="molecule type" value="Genomic_DNA"/>
</dbReference>
<dbReference type="InterPro" id="IPR010852">
    <property type="entry name" value="ABATE"/>
</dbReference>
<proteinExistence type="predicted"/>
<feature type="domain" description="Zinc finger CGNR" evidence="1">
    <location>
        <begin position="108"/>
        <end position="151"/>
    </location>
</feature>
<accession>A0A919SYV6</accession>